<accession>A0A5J4RHK3</accession>
<organism evidence="1">
    <name type="scientific">termite gut metagenome</name>
    <dbReference type="NCBI Taxonomy" id="433724"/>
    <lineage>
        <taxon>unclassified sequences</taxon>
        <taxon>metagenomes</taxon>
        <taxon>organismal metagenomes</taxon>
    </lineage>
</organism>
<protein>
    <submittedName>
        <fullName evidence="1">Uncharacterized protein</fullName>
    </submittedName>
</protein>
<dbReference type="EMBL" id="SNRY01001147">
    <property type="protein sequence ID" value="KAA6333169.1"/>
    <property type="molecule type" value="Genomic_DNA"/>
</dbReference>
<dbReference type="AlphaFoldDB" id="A0A5J4RHK3"/>
<sequence length="186" mass="21488">MLEHIYNLFRERARKHLLIKSFHYTRTYNLGSGKDFYPAFVLEQDLSGNNSGQNGSIITNLCNFSILILPKETDNIIQLQNLAFSAGLNIIESIKQDKDCLFTIAPDWSYLTLVDYYDDDSVGCRFSLNLVSRNMENLCLLPEHFSDDKEFEKQIGINEFALNPQSKCETYTNKPLQFNLPTKKKQ</sequence>
<gene>
    <name evidence="1" type="ORF">EZS27_018396</name>
</gene>
<comment type="caution">
    <text evidence="1">The sequence shown here is derived from an EMBL/GenBank/DDBJ whole genome shotgun (WGS) entry which is preliminary data.</text>
</comment>
<name>A0A5J4RHK3_9ZZZZ</name>
<evidence type="ECO:0000313" key="1">
    <source>
        <dbReference type="EMBL" id="KAA6333169.1"/>
    </source>
</evidence>
<proteinExistence type="predicted"/>
<reference evidence="1" key="1">
    <citation type="submission" date="2019-03" db="EMBL/GenBank/DDBJ databases">
        <title>Single cell metagenomics reveals metabolic interactions within the superorganism composed of flagellate Streblomastix strix and complex community of Bacteroidetes bacteria on its surface.</title>
        <authorList>
            <person name="Treitli S.C."/>
            <person name="Kolisko M."/>
            <person name="Husnik F."/>
            <person name="Keeling P."/>
            <person name="Hampl V."/>
        </authorList>
    </citation>
    <scope>NUCLEOTIDE SEQUENCE</scope>
    <source>
        <strain evidence="1">STM</strain>
    </source>
</reference>